<evidence type="ECO:0000256" key="2">
    <source>
        <dbReference type="ARBA" id="ARBA00022723"/>
    </source>
</evidence>
<dbReference type="InterPro" id="IPR012337">
    <property type="entry name" value="RNaseH-like_sf"/>
</dbReference>
<dbReference type="GO" id="GO:0003887">
    <property type="term" value="F:DNA-directed DNA polymerase activity"/>
    <property type="evidence" value="ECO:0007669"/>
    <property type="project" value="UniProtKB-KW"/>
</dbReference>
<evidence type="ECO:0000256" key="4">
    <source>
        <dbReference type="ARBA" id="ARBA00022801"/>
    </source>
</evidence>
<keyword evidence="7" id="KW-0695">RNA-directed DNA polymerase</keyword>
<dbReference type="PANTHER" id="PTHR42648:SF11">
    <property type="entry name" value="TRANSPOSON TY4-P GAG-POL POLYPROTEIN"/>
    <property type="match status" value="1"/>
</dbReference>
<dbReference type="GO" id="GO:0003964">
    <property type="term" value="F:RNA-directed DNA polymerase activity"/>
    <property type="evidence" value="ECO:0007669"/>
    <property type="project" value="UniProtKB-KW"/>
</dbReference>
<sequence length="98" mass="10998">MKEFGNNSQQVTLSQLNGVAERKNRTICEMGRTMINERGLPNTFWAIAGEKVVYILNRCPTKSVRNKTPYEAWTGPKPSLGIEKKETAESSFQSSTSK</sequence>
<dbReference type="GO" id="GO:0006310">
    <property type="term" value="P:DNA recombination"/>
    <property type="evidence" value="ECO:0007669"/>
    <property type="project" value="UniProtKB-KW"/>
</dbReference>
<reference evidence="11" key="1">
    <citation type="submission" date="2020-06" db="EMBL/GenBank/DDBJ databases">
        <authorList>
            <person name="Li T."/>
            <person name="Hu X."/>
            <person name="Zhang T."/>
            <person name="Song X."/>
            <person name="Zhang H."/>
            <person name="Dai N."/>
            <person name="Sheng W."/>
            <person name="Hou X."/>
            <person name="Wei L."/>
        </authorList>
    </citation>
    <scope>NUCLEOTIDE SEQUENCE</scope>
    <source>
        <strain evidence="11">G02</strain>
        <tissue evidence="11">Leaf</tissue>
    </source>
</reference>
<keyword evidence="8" id="KW-0239">DNA-directed DNA polymerase</keyword>
<accession>A0AAW2VM84</accession>
<protein>
    <submittedName>
        <fullName evidence="11">Uncharacterized protein</fullName>
    </submittedName>
</protein>
<evidence type="ECO:0000256" key="7">
    <source>
        <dbReference type="ARBA" id="ARBA00022918"/>
    </source>
</evidence>
<keyword evidence="1" id="KW-0540">Nuclease</keyword>
<gene>
    <name evidence="11" type="ORF">Sradi_0695900</name>
</gene>
<organism evidence="11">
    <name type="scientific">Sesamum radiatum</name>
    <name type="common">Black benniseed</name>
    <dbReference type="NCBI Taxonomy" id="300843"/>
    <lineage>
        <taxon>Eukaryota</taxon>
        <taxon>Viridiplantae</taxon>
        <taxon>Streptophyta</taxon>
        <taxon>Embryophyta</taxon>
        <taxon>Tracheophyta</taxon>
        <taxon>Spermatophyta</taxon>
        <taxon>Magnoliopsida</taxon>
        <taxon>eudicotyledons</taxon>
        <taxon>Gunneridae</taxon>
        <taxon>Pentapetalae</taxon>
        <taxon>asterids</taxon>
        <taxon>lamiids</taxon>
        <taxon>Lamiales</taxon>
        <taxon>Pedaliaceae</taxon>
        <taxon>Sesamum</taxon>
    </lineage>
</organism>
<dbReference type="GO" id="GO:0016787">
    <property type="term" value="F:hydrolase activity"/>
    <property type="evidence" value="ECO:0007669"/>
    <property type="project" value="UniProtKB-KW"/>
</dbReference>
<comment type="caution">
    <text evidence="11">The sequence shown here is derived from an EMBL/GenBank/DDBJ whole genome shotgun (WGS) entry which is preliminary data.</text>
</comment>
<reference evidence="11" key="2">
    <citation type="journal article" date="2024" name="Plant">
        <title>Genomic evolution and insights into agronomic trait innovations of Sesamum species.</title>
        <authorList>
            <person name="Miao H."/>
            <person name="Wang L."/>
            <person name="Qu L."/>
            <person name="Liu H."/>
            <person name="Sun Y."/>
            <person name="Le M."/>
            <person name="Wang Q."/>
            <person name="Wei S."/>
            <person name="Zheng Y."/>
            <person name="Lin W."/>
            <person name="Duan Y."/>
            <person name="Cao H."/>
            <person name="Xiong S."/>
            <person name="Wang X."/>
            <person name="Wei L."/>
            <person name="Li C."/>
            <person name="Ma Q."/>
            <person name="Ju M."/>
            <person name="Zhao R."/>
            <person name="Li G."/>
            <person name="Mu C."/>
            <person name="Tian Q."/>
            <person name="Mei H."/>
            <person name="Zhang T."/>
            <person name="Gao T."/>
            <person name="Zhang H."/>
        </authorList>
    </citation>
    <scope>NUCLEOTIDE SEQUENCE</scope>
    <source>
        <strain evidence="11">G02</strain>
    </source>
</reference>
<feature type="region of interest" description="Disordered" evidence="10">
    <location>
        <begin position="66"/>
        <end position="98"/>
    </location>
</feature>
<keyword evidence="8" id="KW-0808">Transferase</keyword>
<keyword evidence="5" id="KW-0460">Magnesium</keyword>
<keyword evidence="8" id="KW-0548">Nucleotidyltransferase</keyword>
<keyword evidence="3" id="KW-0255">Endonuclease</keyword>
<dbReference type="PANTHER" id="PTHR42648">
    <property type="entry name" value="TRANSPOSASE, PUTATIVE-RELATED"/>
    <property type="match status" value="1"/>
</dbReference>
<dbReference type="Gene3D" id="3.30.420.10">
    <property type="entry name" value="Ribonuclease H-like superfamily/Ribonuclease H"/>
    <property type="match status" value="1"/>
</dbReference>
<name>A0AAW2VM84_SESRA</name>
<evidence type="ECO:0000256" key="9">
    <source>
        <dbReference type="ARBA" id="ARBA00023172"/>
    </source>
</evidence>
<evidence type="ECO:0000256" key="3">
    <source>
        <dbReference type="ARBA" id="ARBA00022759"/>
    </source>
</evidence>
<evidence type="ECO:0000256" key="5">
    <source>
        <dbReference type="ARBA" id="ARBA00022842"/>
    </source>
</evidence>
<evidence type="ECO:0000256" key="10">
    <source>
        <dbReference type="SAM" id="MobiDB-lite"/>
    </source>
</evidence>
<dbReference type="InterPro" id="IPR039537">
    <property type="entry name" value="Retrotran_Ty1/copia-like"/>
</dbReference>
<dbReference type="EMBL" id="JACGWJ010000003">
    <property type="protein sequence ID" value="KAL0430699.1"/>
    <property type="molecule type" value="Genomic_DNA"/>
</dbReference>
<dbReference type="SUPFAM" id="SSF53098">
    <property type="entry name" value="Ribonuclease H-like"/>
    <property type="match status" value="1"/>
</dbReference>
<dbReference type="GO" id="GO:0004519">
    <property type="term" value="F:endonuclease activity"/>
    <property type="evidence" value="ECO:0007669"/>
    <property type="project" value="UniProtKB-KW"/>
</dbReference>
<keyword evidence="6" id="KW-0229">DNA integration</keyword>
<feature type="compositionally biased region" description="Polar residues" evidence="10">
    <location>
        <begin position="89"/>
        <end position="98"/>
    </location>
</feature>
<evidence type="ECO:0000256" key="1">
    <source>
        <dbReference type="ARBA" id="ARBA00022722"/>
    </source>
</evidence>
<keyword evidence="9" id="KW-0233">DNA recombination</keyword>
<dbReference type="GO" id="GO:0003676">
    <property type="term" value="F:nucleic acid binding"/>
    <property type="evidence" value="ECO:0007669"/>
    <property type="project" value="InterPro"/>
</dbReference>
<keyword evidence="4" id="KW-0378">Hydrolase</keyword>
<dbReference type="InterPro" id="IPR036397">
    <property type="entry name" value="RNaseH_sf"/>
</dbReference>
<dbReference type="AlphaFoldDB" id="A0AAW2VM84"/>
<keyword evidence="2" id="KW-0479">Metal-binding</keyword>
<dbReference type="GO" id="GO:0015074">
    <property type="term" value="P:DNA integration"/>
    <property type="evidence" value="ECO:0007669"/>
    <property type="project" value="UniProtKB-KW"/>
</dbReference>
<evidence type="ECO:0000313" key="11">
    <source>
        <dbReference type="EMBL" id="KAL0430699.1"/>
    </source>
</evidence>
<evidence type="ECO:0000256" key="6">
    <source>
        <dbReference type="ARBA" id="ARBA00022908"/>
    </source>
</evidence>
<proteinExistence type="predicted"/>
<dbReference type="GO" id="GO:0046872">
    <property type="term" value="F:metal ion binding"/>
    <property type="evidence" value="ECO:0007669"/>
    <property type="project" value="UniProtKB-KW"/>
</dbReference>
<evidence type="ECO:0000256" key="8">
    <source>
        <dbReference type="ARBA" id="ARBA00022932"/>
    </source>
</evidence>